<evidence type="ECO:0000313" key="1">
    <source>
        <dbReference type="EMBL" id="EET08548.1"/>
    </source>
</evidence>
<sequence length="56" mass="6037">MQWPDETGIAEVKVRRERRTGFHGRDDVAATECLHGAITVPGMRAGVPAPVGARPL</sequence>
<accession>A0A0E1W5X1</accession>
<reference evidence="2" key="1">
    <citation type="submission" date="2007-08" db="EMBL/GenBank/DDBJ databases">
        <title>Annotation of Burkholderia pseudomallei 1710a.</title>
        <authorList>
            <person name="Harkins D.M."/>
            <person name="DeShazer D."/>
            <person name="Woods D.E."/>
            <person name="Brinkac L.M."/>
            <person name="Brown K.A."/>
            <person name="Hung G.C."/>
            <person name="Tuanyok A."/>
            <person name="Zhang B."/>
            <person name="Nierman W.C."/>
        </authorList>
    </citation>
    <scope>NUCLEOTIDE SEQUENCE [LARGE SCALE GENOMIC DNA]</scope>
    <source>
        <strain evidence="2">1710a</strain>
    </source>
</reference>
<dbReference type="HOGENOM" id="CLU_3005299_0_0_4"/>
<gene>
    <name evidence="1" type="ORF">BURPS1710A_1997</name>
</gene>
<name>A0A0E1W5X1_BURPE</name>
<dbReference type="AlphaFoldDB" id="A0A0E1W5X1"/>
<evidence type="ECO:0000313" key="2">
    <source>
        <dbReference type="Proteomes" id="UP000001812"/>
    </source>
</evidence>
<proteinExistence type="predicted"/>
<organism evidence="1 2">
    <name type="scientific">Burkholderia pseudomallei 1710a</name>
    <dbReference type="NCBI Taxonomy" id="320371"/>
    <lineage>
        <taxon>Bacteria</taxon>
        <taxon>Pseudomonadati</taxon>
        <taxon>Pseudomonadota</taxon>
        <taxon>Betaproteobacteria</taxon>
        <taxon>Burkholderiales</taxon>
        <taxon>Burkholderiaceae</taxon>
        <taxon>Burkholderia</taxon>
        <taxon>pseudomallei group</taxon>
    </lineage>
</organism>
<dbReference type="EMBL" id="CM000832">
    <property type="protein sequence ID" value="EET08548.1"/>
    <property type="molecule type" value="Genomic_DNA"/>
</dbReference>
<dbReference type="Proteomes" id="UP000001812">
    <property type="component" value="Chromosome I"/>
</dbReference>
<evidence type="ECO:0008006" key="3">
    <source>
        <dbReference type="Google" id="ProtNLM"/>
    </source>
</evidence>
<protein>
    <recommendedName>
        <fullName evidence="3">Transposase</fullName>
    </recommendedName>
</protein>
<reference evidence="1 2" key="2">
    <citation type="submission" date="2009-05" db="EMBL/GenBank/DDBJ databases">
        <authorList>
            <person name="Harkins D.M."/>
            <person name="DeShazer D."/>
            <person name="Woods D.E."/>
            <person name="Brinkac L.M."/>
            <person name="Brown K.A."/>
            <person name="Hung G.C."/>
            <person name="Tuanyok A."/>
            <person name="Zhang B."/>
            <person name="Nierman W.C."/>
        </authorList>
    </citation>
    <scope>NUCLEOTIDE SEQUENCE [LARGE SCALE GENOMIC DNA]</scope>
    <source>
        <strain evidence="1 2">1710a</strain>
    </source>
</reference>